<sequence length="73" mass="7773">MSSAVALAVSNAIFTGALKQDLPKFAPNLDTSKILEAGATGFRKVVPEEKLPGVFLACVSSIDKEFIHPSVWL</sequence>
<comment type="caution">
    <text evidence="1">The sequence shown here is derived from an EMBL/GenBank/DDBJ whole genome shotgun (WGS) entry which is preliminary data.</text>
</comment>
<accession>A0ABQ9Q5K2</accession>
<evidence type="ECO:0000313" key="1">
    <source>
        <dbReference type="EMBL" id="KAK0379093.1"/>
    </source>
</evidence>
<name>A0ABQ9Q5K2_9PEZI</name>
<protein>
    <submittedName>
        <fullName evidence="1">Efflux pump</fullName>
    </submittedName>
</protein>
<proteinExistence type="predicted"/>
<dbReference type="EMBL" id="JARUPT010000077">
    <property type="protein sequence ID" value="KAK0379093.1"/>
    <property type="molecule type" value="Genomic_DNA"/>
</dbReference>
<evidence type="ECO:0000313" key="2">
    <source>
        <dbReference type="Proteomes" id="UP001169217"/>
    </source>
</evidence>
<keyword evidence="2" id="KW-1185">Reference proteome</keyword>
<gene>
    <name evidence="1" type="ORF">CLIM01_03592</name>
</gene>
<dbReference type="Proteomes" id="UP001169217">
    <property type="component" value="Unassembled WGS sequence"/>
</dbReference>
<organism evidence="1 2">
    <name type="scientific">Colletotrichum limetticola</name>
    <dbReference type="NCBI Taxonomy" id="1209924"/>
    <lineage>
        <taxon>Eukaryota</taxon>
        <taxon>Fungi</taxon>
        <taxon>Dikarya</taxon>
        <taxon>Ascomycota</taxon>
        <taxon>Pezizomycotina</taxon>
        <taxon>Sordariomycetes</taxon>
        <taxon>Hypocreomycetidae</taxon>
        <taxon>Glomerellales</taxon>
        <taxon>Glomerellaceae</taxon>
        <taxon>Colletotrichum</taxon>
        <taxon>Colletotrichum acutatum species complex</taxon>
    </lineage>
</organism>
<reference evidence="1" key="1">
    <citation type="submission" date="2023-04" db="EMBL/GenBank/DDBJ databases">
        <title>Colletotrichum limetticola genome sequence.</title>
        <authorList>
            <person name="Baroncelli R."/>
        </authorList>
    </citation>
    <scope>NUCLEOTIDE SEQUENCE</scope>
    <source>
        <strain evidence="1">KLA-Anderson</strain>
    </source>
</reference>